<proteinExistence type="predicted"/>
<feature type="transmembrane region" description="Helical" evidence="2">
    <location>
        <begin position="85"/>
        <end position="106"/>
    </location>
</feature>
<dbReference type="KEGG" id="dmo:Dmoj_GI25553"/>
<gene>
    <name evidence="3" type="primary">Dmoj\GI25553</name>
    <name evidence="3" type="ORF">Dmoj_GI25553</name>
</gene>
<evidence type="ECO:0000313" key="4">
    <source>
        <dbReference type="Proteomes" id="UP000009192"/>
    </source>
</evidence>
<name>A0A0Q9XND0_DROMO</name>
<reference evidence="3 4" key="1">
    <citation type="journal article" date="2007" name="Nature">
        <title>Evolution of genes and genomes on the Drosophila phylogeny.</title>
        <authorList>
            <consortium name="Drosophila 12 Genomes Consortium"/>
            <person name="Clark A.G."/>
            <person name="Eisen M.B."/>
            <person name="Smith D.R."/>
            <person name="Bergman C.M."/>
            <person name="Oliver B."/>
            <person name="Markow T.A."/>
            <person name="Kaufman T.C."/>
            <person name="Kellis M."/>
            <person name="Gelbart W."/>
            <person name="Iyer V.N."/>
            <person name="Pollard D.A."/>
            <person name="Sackton T.B."/>
            <person name="Larracuente A.M."/>
            <person name="Singh N.D."/>
            <person name="Abad J.P."/>
            <person name="Abt D.N."/>
            <person name="Adryan B."/>
            <person name="Aguade M."/>
            <person name="Akashi H."/>
            <person name="Anderson W.W."/>
            <person name="Aquadro C.F."/>
            <person name="Ardell D.H."/>
            <person name="Arguello R."/>
            <person name="Artieri C.G."/>
            <person name="Barbash D.A."/>
            <person name="Barker D."/>
            <person name="Barsanti P."/>
            <person name="Batterham P."/>
            <person name="Batzoglou S."/>
            <person name="Begun D."/>
            <person name="Bhutkar A."/>
            <person name="Blanco E."/>
            <person name="Bosak S.A."/>
            <person name="Bradley R.K."/>
            <person name="Brand A.D."/>
            <person name="Brent M.R."/>
            <person name="Brooks A.N."/>
            <person name="Brown R.H."/>
            <person name="Butlin R.K."/>
            <person name="Caggese C."/>
            <person name="Calvi B.R."/>
            <person name="Bernardo de Carvalho A."/>
            <person name="Caspi A."/>
            <person name="Castrezana S."/>
            <person name="Celniker S.E."/>
            <person name="Chang J.L."/>
            <person name="Chapple C."/>
            <person name="Chatterji S."/>
            <person name="Chinwalla A."/>
            <person name="Civetta A."/>
            <person name="Clifton S.W."/>
            <person name="Comeron J.M."/>
            <person name="Costello J.C."/>
            <person name="Coyne J.A."/>
            <person name="Daub J."/>
            <person name="David R.G."/>
            <person name="Delcher A.L."/>
            <person name="Delehaunty K."/>
            <person name="Do C.B."/>
            <person name="Ebling H."/>
            <person name="Edwards K."/>
            <person name="Eickbush T."/>
            <person name="Evans J.D."/>
            <person name="Filipski A."/>
            <person name="Findeiss S."/>
            <person name="Freyhult E."/>
            <person name="Fulton L."/>
            <person name="Fulton R."/>
            <person name="Garcia A.C."/>
            <person name="Gardiner A."/>
            <person name="Garfield D.A."/>
            <person name="Garvin B.E."/>
            <person name="Gibson G."/>
            <person name="Gilbert D."/>
            <person name="Gnerre S."/>
            <person name="Godfrey J."/>
            <person name="Good R."/>
            <person name="Gotea V."/>
            <person name="Gravely B."/>
            <person name="Greenberg A.J."/>
            <person name="Griffiths-Jones S."/>
            <person name="Gross S."/>
            <person name="Guigo R."/>
            <person name="Gustafson E.A."/>
            <person name="Haerty W."/>
            <person name="Hahn M.W."/>
            <person name="Halligan D.L."/>
            <person name="Halpern A.L."/>
            <person name="Halter G.M."/>
            <person name="Han M.V."/>
            <person name="Heger A."/>
            <person name="Hillier L."/>
            <person name="Hinrichs A.S."/>
            <person name="Holmes I."/>
            <person name="Hoskins R.A."/>
            <person name="Hubisz M.J."/>
            <person name="Hultmark D."/>
            <person name="Huntley M.A."/>
            <person name="Jaffe D.B."/>
            <person name="Jagadeeshan S."/>
            <person name="Jeck W.R."/>
            <person name="Johnson J."/>
            <person name="Jones C.D."/>
            <person name="Jordan W.C."/>
            <person name="Karpen G.H."/>
            <person name="Kataoka E."/>
            <person name="Keightley P.D."/>
            <person name="Kheradpour P."/>
            <person name="Kirkness E.F."/>
            <person name="Koerich L.B."/>
            <person name="Kristiansen K."/>
            <person name="Kudrna D."/>
            <person name="Kulathinal R.J."/>
            <person name="Kumar S."/>
            <person name="Kwok R."/>
            <person name="Lander E."/>
            <person name="Langley C.H."/>
            <person name="Lapoint R."/>
            <person name="Lazzaro B.P."/>
            <person name="Lee S.J."/>
            <person name="Levesque L."/>
            <person name="Li R."/>
            <person name="Lin C.F."/>
            <person name="Lin M.F."/>
            <person name="Lindblad-Toh K."/>
            <person name="Llopart A."/>
            <person name="Long M."/>
            <person name="Low L."/>
            <person name="Lozovsky E."/>
            <person name="Lu J."/>
            <person name="Luo M."/>
            <person name="Machado C.A."/>
            <person name="Makalowski W."/>
            <person name="Marzo M."/>
            <person name="Matsuda M."/>
            <person name="Matzkin L."/>
            <person name="McAllister B."/>
            <person name="McBride C.S."/>
            <person name="McKernan B."/>
            <person name="McKernan K."/>
            <person name="Mendez-Lago M."/>
            <person name="Minx P."/>
            <person name="Mollenhauer M.U."/>
            <person name="Montooth K."/>
            <person name="Mount S.M."/>
            <person name="Mu X."/>
            <person name="Myers E."/>
            <person name="Negre B."/>
            <person name="Newfeld S."/>
            <person name="Nielsen R."/>
            <person name="Noor M.A."/>
            <person name="O'Grady P."/>
            <person name="Pachter L."/>
            <person name="Papaceit M."/>
            <person name="Parisi M.J."/>
            <person name="Parisi M."/>
            <person name="Parts L."/>
            <person name="Pedersen J.S."/>
            <person name="Pesole G."/>
            <person name="Phillippy A.M."/>
            <person name="Ponting C.P."/>
            <person name="Pop M."/>
            <person name="Porcelli D."/>
            <person name="Powell J.R."/>
            <person name="Prohaska S."/>
            <person name="Pruitt K."/>
            <person name="Puig M."/>
            <person name="Quesneville H."/>
            <person name="Ram K.R."/>
            <person name="Rand D."/>
            <person name="Rasmussen M.D."/>
            <person name="Reed L.K."/>
            <person name="Reenan R."/>
            <person name="Reily A."/>
            <person name="Remington K.A."/>
            <person name="Rieger T.T."/>
            <person name="Ritchie M.G."/>
            <person name="Robin C."/>
            <person name="Rogers Y.H."/>
            <person name="Rohde C."/>
            <person name="Rozas J."/>
            <person name="Rubenfield M.J."/>
            <person name="Ruiz A."/>
            <person name="Russo S."/>
            <person name="Salzberg S.L."/>
            <person name="Sanchez-Gracia A."/>
            <person name="Saranga D.J."/>
            <person name="Sato H."/>
            <person name="Schaeffer S.W."/>
            <person name="Schatz M.C."/>
            <person name="Schlenke T."/>
            <person name="Schwartz R."/>
            <person name="Segarra C."/>
            <person name="Singh R.S."/>
            <person name="Sirot L."/>
            <person name="Sirota M."/>
            <person name="Sisneros N.B."/>
            <person name="Smith C.D."/>
            <person name="Smith T.F."/>
            <person name="Spieth J."/>
            <person name="Stage D.E."/>
            <person name="Stark A."/>
            <person name="Stephan W."/>
            <person name="Strausberg R.L."/>
            <person name="Strempel S."/>
            <person name="Sturgill D."/>
            <person name="Sutton G."/>
            <person name="Sutton G.G."/>
            <person name="Tao W."/>
            <person name="Teichmann S."/>
            <person name="Tobari Y.N."/>
            <person name="Tomimura Y."/>
            <person name="Tsolas J.M."/>
            <person name="Valente V.L."/>
            <person name="Venter E."/>
            <person name="Venter J.C."/>
            <person name="Vicario S."/>
            <person name="Vieira F.G."/>
            <person name="Vilella A.J."/>
            <person name="Villasante A."/>
            <person name="Walenz B."/>
            <person name="Wang J."/>
            <person name="Wasserman M."/>
            <person name="Watts T."/>
            <person name="Wilson D."/>
            <person name="Wilson R.K."/>
            <person name="Wing R.A."/>
            <person name="Wolfner M.F."/>
            <person name="Wong A."/>
            <person name="Wong G.K."/>
            <person name="Wu C.I."/>
            <person name="Wu G."/>
            <person name="Yamamoto D."/>
            <person name="Yang H.P."/>
            <person name="Yang S.P."/>
            <person name="Yorke J.A."/>
            <person name="Yoshida K."/>
            <person name="Zdobnov E."/>
            <person name="Zhang P."/>
            <person name="Zhang Y."/>
            <person name="Zimin A.V."/>
            <person name="Baldwin J."/>
            <person name="Abdouelleil A."/>
            <person name="Abdulkadir J."/>
            <person name="Abebe A."/>
            <person name="Abera B."/>
            <person name="Abreu J."/>
            <person name="Acer S.C."/>
            <person name="Aftuck L."/>
            <person name="Alexander A."/>
            <person name="An P."/>
            <person name="Anderson E."/>
            <person name="Anderson S."/>
            <person name="Arachi H."/>
            <person name="Azer M."/>
            <person name="Bachantsang P."/>
            <person name="Barry A."/>
            <person name="Bayul T."/>
            <person name="Berlin A."/>
            <person name="Bessette D."/>
            <person name="Bloom T."/>
            <person name="Blye J."/>
            <person name="Boguslavskiy L."/>
            <person name="Bonnet C."/>
            <person name="Boukhgalter B."/>
            <person name="Bourzgui I."/>
            <person name="Brown A."/>
            <person name="Cahill P."/>
            <person name="Channer S."/>
            <person name="Cheshatsang Y."/>
            <person name="Chuda L."/>
            <person name="Citroen M."/>
            <person name="Collymore A."/>
            <person name="Cooke P."/>
            <person name="Costello M."/>
            <person name="D'Aco K."/>
            <person name="Daza R."/>
            <person name="De Haan G."/>
            <person name="DeGray S."/>
            <person name="DeMaso C."/>
            <person name="Dhargay N."/>
            <person name="Dooley K."/>
            <person name="Dooley E."/>
            <person name="Doricent M."/>
            <person name="Dorje P."/>
            <person name="Dorjee K."/>
            <person name="Dupes A."/>
            <person name="Elong R."/>
            <person name="Falk J."/>
            <person name="Farina A."/>
            <person name="Faro S."/>
            <person name="Ferguson D."/>
            <person name="Fisher S."/>
            <person name="Foley C.D."/>
            <person name="Franke A."/>
            <person name="Friedrich D."/>
            <person name="Gadbois L."/>
            <person name="Gearin G."/>
            <person name="Gearin C.R."/>
            <person name="Giannoukos G."/>
            <person name="Goode T."/>
            <person name="Graham J."/>
            <person name="Grandbois E."/>
            <person name="Grewal S."/>
            <person name="Gyaltsen K."/>
            <person name="Hafez N."/>
            <person name="Hagos B."/>
            <person name="Hall J."/>
            <person name="Henson C."/>
            <person name="Hollinger A."/>
            <person name="Honan T."/>
            <person name="Huard M.D."/>
            <person name="Hughes L."/>
            <person name="Hurhula B."/>
            <person name="Husby M.E."/>
            <person name="Kamat A."/>
            <person name="Kanga B."/>
            <person name="Kashin S."/>
            <person name="Khazanovich D."/>
            <person name="Kisner P."/>
            <person name="Lance K."/>
            <person name="Lara M."/>
            <person name="Lee W."/>
            <person name="Lennon N."/>
            <person name="Letendre F."/>
            <person name="LeVine R."/>
            <person name="Lipovsky A."/>
            <person name="Liu X."/>
            <person name="Liu J."/>
            <person name="Liu S."/>
            <person name="Lokyitsang T."/>
            <person name="Lokyitsang Y."/>
            <person name="Lubonja R."/>
            <person name="Lui A."/>
            <person name="MacDonald P."/>
            <person name="Magnisalis V."/>
            <person name="Maru K."/>
            <person name="Matthews C."/>
            <person name="McCusker W."/>
            <person name="McDonough S."/>
            <person name="Mehta T."/>
            <person name="Meldrim J."/>
            <person name="Meneus L."/>
            <person name="Mihai O."/>
            <person name="Mihalev A."/>
            <person name="Mihova T."/>
            <person name="Mittelman R."/>
            <person name="Mlenga V."/>
            <person name="Montmayeur A."/>
            <person name="Mulrain L."/>
            <person name="Navidi A."/>
            <person name="Naylor J."/>
            <person name="Negash T."/>
            <person name="Nguyen T."/>
            <person name="Nguyen N."/>
            <person name="Nicol R."/>
            <person name="Norbu C."/>
            <person name="Norbu N."/>
            <person name="Novod N."/>
            <person name="O'Neill B."/>
            <person name="Osman S."/>
            <person name="Markiewicz E."/>
            <person name="Oyono O.L."/>
            <person name="Patti C."/>
            <person name="Phunkhang P."/>
            <person name="Pierre F."/>
            <person name="Priest M."/>
            <person name="Raghuraman S."/>
            <person name="Rege F."/>
            <person name="Reyes R."/>
            <person name="Rise C."/>
            <person name="Rogov P."/>
            <person name="Ross K."/>
            <person name="Ryan E."/>
            <person name="Settipalli S."/>
            <person name="Shea T."/>
            <person name="Sherpa N."/>
            <person name="Shi L."/>
            <person name="Shih D."/>
            <person name="Sparrow T."/>
            <person name="Spaulding J."/>
            <person name="Stalker J."/>
            <person name="Stange-Thomann N."/>
            <person name="Stavropoulos S."/>
            <person name="Stone C."/>
            <person name="Strader C."/>
            <person name="Tesfaye S."/>
            <person name="Thomson T."/>
            <person name="Thoulutsang Y."/>
            <person name="Thoulutsang D."/>
            <person name="Topham K."/>
            <person name="Topping I."/>
            <person name="Tsamla T."/>
            <person name="Vassiliev H."/>
            <person name="Vo A."/>
            <person name="Wangchuk T."/>
            <person name="Wangdi T."/>
            <person name="Weiand M."/>
            <person name="Wilkinson J."/>
            <person name="Wilson A."/>
            <person name="Yadav S."/>
            <person name="Young G."/>
            <person name="Yu Q."/>
            <person name="Zembek L."/>
            <person name="Zhong D."/>
            <person name="Zimmer A."/>
            <person name="Zwirko Z."/>
            <person name="Jaffe D.B."/>
            <person name="Alvarez P."/>
            <person name="Brockman W."/>
            <person name="Butler J."/>
            <person name="Chin C."/>
            <person name="Gnerre S."/>
            <person name="Grabherr M."/>
            <person name="Kleber M."/>
            <person name="Mauceli E."/>
            <person name="MacCallum I."/>
        </authorList>
    </citation>
    <scope>NUCLEOTIDE SEQUENCE [LARGE SCALE GENOMIC DNA]</scope>
    <source>
        <strain evidence="4">Tucson 15081-1352.22</strain>
    </source>
</reference>
<dbReference type="AlphaFoldDB" id="A0A0Q9XND0"/>
<organism evidence="3 4">
    <name type="scientific">Drosophila mojavensis</name>
    <name type="common">Fruit fly</name>
    <dbReference type="NCBI Taxonomy" id="7230"/>
    <lineage>
        <taxon>Eukaryota</taxon>
        <taxon>Metazoa</taxon>
        <taxon>Ecdysozoa</taxon>
        <taxon>Arthropoda</taxon>
        <taxon>Hexapoda</taxon>
        <taxon>Insecta</taxon>
        <taxon>Pterygota</taxon>
        <taxon>Neoptera</taxon>
        <taxon>Endopterygota</taxon>
        <taxon>Diptera</taxon>
        <taxon>Brachycera</taxon>
        <taxon>Muscomorpha</taxon>
        <taxon>Ephydroidea</taxon>
        <taxon>Drosophilidae</taxon>
        <taxon>Drosophila</taxon>
    </lineage>
</organism>
<keyword evidence="2" id="KW-0812">Transmembrane</keyword>
<dbReference type="Pfam" id="PF15860">
    <property type="entry name" value="DUF4728"/>
    <property type="match status" value="1"/>
</dbReference>
<dbReference type="InParanoid" id="A0A0Q9XND0"/>
<keyword evidence="2" id="KW-0472">Membrane</keyword>
<dbReference type="PANTHER" id="PTHR36694:SF11">
    <property type="entry name" value="LP21121P-RELATED"/>
    <property type="match status" value="1"/>
</dbReference>
<feature type="transmembrane region" description="Helical" evidence="2">
    <location>
        <begin position="54"/>
        <end position="78"/>
    </location>
</feature>
<evidence type="ECO:0000256" key="1">
    <source>
        <dbReference type="SAM" id="MobiDB-lite"/>
    </source>
</evidence>
<keyword evidence="4" id="KW-1185">Reference proteome</keyword>
<sequence length="199" mass="22935">MEAQSENIAYDETSGSSGGISLVQICYLIAIIDLAQSLYFLVQSIDDMGWNVGIYSIVVFLGSIFWIIMVILLLIGLWKHRLRLISCWLIFSIIGIIADIFIFIWTISVSDYVDWPQIIQFTLLYLGIVLEWLCIYIVYRYCLSIVRVQFDEGSSNKKKWFSYSRKDPQKTQNTIRESQEPVAKPEHKGDTIIYIGAPK</sequence>
<feature type="compositionally biased region" description="Basic and acidic residues" evidence="1">
    <location>
        <begin position="177"/>
        <end position="187"/>
    </location>
</feature>
<accession>A0A0Q9XND0</accession>
<dbReference type="Proteomes" id="UP000009192">
    <property type="component" value="Unassembled WGS sequence"/>
</dbReference>
<dbReference type="EMBL" id="CH933809">
    <property type="protein sequence ID" value="KRG06674.1"/>
    <property type="molecule type" value="Genomic_DNA"/>
</dbReference>
<keyword evidence="2" id="KW-1133">Transmembrane helix</keyword>
<dbReference type="InterPro" id="IPR031720">
    <property type="entry name" value="DUF4728"/>
</dbReference>
<evidence type="ECO:0000256" key="2">
    <source>
        <dbReference type="SAM" id="Phobius"/>
    </source>
</evidence>
<protein>
    <recommendedName>
        <fullName evidence="5">Transmembrane protein</fullName>
    </recommendedName>
</protein>
<feature type="transmembrane region" description="Helical" evidence="2">
    <location>
        <begin position="20"/>
        <end position="42"/>
    </location>
</feature>
<evidence type="ECO:0000313" key="3">
    <source>
        <dbReference type="EMBL" id="KRG06674.1"/>
    </source>
</evidence>
<evidence type="ECO:0008006" key="5">
    <source>
        <dbReference type="Google" id="ProtNLM"/>
    </source>
</evidence>
<feature type="transmembrane region" description="Helical" evidence="2">
    <location>
        <begin position="118"/>
        <end position="139"/>
    </location>
</feature>
<feature type="region of interest" description="Disordered" evidence="1">
    <location>
        <begin position="165"/>
        <end position="187"/>
    </location>
</feature>
<dbReference type="PANTHER" id="PTHR36694">
    <property type="entry name" value="PASIFLORA 1, ISOFORM A-RELATED"/>
    <property type="match status" value="1"/>
</dbReference>